<dbReference type="RefSeq" id="WP_069032766.1">
    <property type="nucleotide sequence ID" value="NZ_MDKC01000003.1"/>
</dbReference>
<dbReference type="Proteomes" id="UP000094580">
    <property type="component" value="Unassembled WGS sequence"/>
</dbReference>
<name>A0ABX2ZTP9_9BACI</name>
<sequence length="64" mass="7528">MKKRKCNCSCGNKVTKVDIQRMQEILNKLRKLDEDDIENLDPTDCFEFRGVFCCRVDGRIICIE</sequence>
<comment type="caution">
    <text evidence="1">The sequence shown here is derived from an EMBL/GenBank/DDBJ whole genome shotgun (WGS) entry which is preliminary data.</text>
</comment>
<gene>
    <name evidence="1" type="ORF">BED47_16735</name>
</gene>
<protein>
    <submittedName>
        <fullName evidence="1">Uncharacterized protein</fullName>
    </submittedName>
</protein>
<proteinExistence type="predicted"/>
<accession>A0ABX2ZTP9</accession>
<keyword evidence="2" id="KW-1185">Reference proteome</keyword>
<dbReference type="EMBL" id="MDKC01000003">
    <property type="protein sequence ID" value="ODG93151.1"/>
    <property type="molecule type" value="Genomic_DNA"/>
</dbReference>
<organism evidence="1 2">
    <name type="scientific">Gottfriedia luciferensis</name>
    <dbReference type="NCBI Taxonomy" id="178774"/>
    <lineage>
        <taxon>Bacteria</taxon>
        <taxon>Bacillati</taxon>
        <taxon>Bacillota</taxon>
        <taxon>Bacilli</taxon>
        <taxon>Bacillales</taxon>
        <taxon>Bacillaceae</taxon>
        <taxon>Gottfriedia</taxon>
    </lineage>
</organism>
<evidence type="ECO:0000313" key="2">
    <source>
        <dbReference type="Proteomes" id="UP000094580"/>
    </source>
</evidence>
<evidence type="ECO:0000313" key="1">
    <source>
        <dbReference type="EMBL" id="ODG93151.1"/>
    </source>
</evidence>
<reference evidence="1 2" key="1">
    <citation type="submission" date="2016-07" db="EMBL/GenBank/DDBJ databases">
        <authorList>
            <person name="Townsley L."/>
            <person name="Shank E.A."/>
        </authorList>
    </citation>
    <scope>NUCLEOTIDE SEQUENCE [LARGE SCALE GENOMIC DNA]</scope>
    <source>
        <strain evidence="1 2">CH01</strain>
    </source>
</reference>